<sequence length="112" mass="13272">MLFFLRQIPTSSLCRFENHQFNIRMQQIKGKGFLLVSKDTASRGFDLPQTSHIYNFDHPKIVTDYFHREQERSVQSFSKSECSVTILITEEQFVLQSFHNELKFHSQQLSLE</sequence>
<reference evidence="3" key="1">
    <citation type="journal article" date="2013" name="Nature">
        <title>Draft genome of the wheat A-genome progenitor Triticum urartu.</title>
        <authorList>
            <person name="Ling H.Q."/>
            <person name="Zhao S."/>
            <person name="Liu D."/>
            <person name="Wang J."/>
            <person name="Sun H."/>
            <person name="Zhang C."/>
            <person name="Fan H."/>
            <person name="Li D."/>
            <person name="Dong L."/>
            <person name="Tao Y."/>
            <person name="Gao C."/>
            <person name="Wu H."/>
            <person name="Li Y."/>
            <person name="Cui Y."/>
            <person name="Guo X."/>
            <person name="Zheng S."/>
            <person name="Wang B."/>
            <person name="Yu K."/>
            <person name="Liang Q."/>
            <person name="Yang W."/>
            <person name="Lou X."/>
            <person name="Chen J."/>
            <person name="Feng M."/>
            <person name="Jian J."/>
            <person name="Zhang X."/>
            <person name="Luo G."/>
            <person name="Jiang Y."/>
            <person name="Liu J."/>
            <person name="Wang Z."/>
            <person name="Sha Y."/>
            <person name="Zhang B."/>
            <person name="Wu H."/>
            <person name="Tang D."/>
            <person name="Shen Q."/>
            <person name="Xue P."/>
            <person name="Zou S."/>
            <person name="Wang X."/>
            <person name="Liu X."/>
            <person name="Wang F."/>
            <person name="Yang Y."/>
            <person name="An X."/>
            <person name="Dong Z."/>
            <person name="Zhang K."/>
            <person name="Zhang X."/>
            <person name="Luo M.C."/>
            <person name="Dvorak J."/>
            <person name="Tong Y."/>
            <person name="Wang J."/>
            <person name="Yang H."/>
            <person name="Li Z."/>
            <person name="Wang D."/>
            <person name="Zhang A."/>
            <person name="Wang J."/>
        </authorList>
    </citation>
    <scope>NUCLEOTIDE SEQUENCE</scope>
    <source>
        <strain evidence="3">cv. G1812</strain>
    </source>
</reference>
<dbReference type="EnsemblPlants" id="TuG1812G0300005722.01.T01">
    <property type="protein sequence ID" value="TuG1812G0300005722.01.T01"/>
    <property type="gene ID" value="TuG1812G0300005722.01"/>
</dbReference>
<feature type="domain" description="Helicase C-terminal" evidence="1">
    <location>
        <begin position="25"/>
        <end position="68"/>
    </location>
</feature>
<evidence type="ECO:0000313" key="3">
    <source>
        <dbReference type="Proteomes" id="UP000015106"/>
    </source>
</evidence>
<organism evidence="2 3">
    <name type="scientific">Triticum urartu</name>
    <name type="common">Red wild einkorn</name>
    <name type="synonym">Crithodium urartu</name>
    <dbReference type="NCBI Taxonomy" id="4572"/>
    <lineage>
        <taxon>Eukaryota</taxon>
        <taxon>Viridiplantae</taxon>
        <taxon>Streptophyta</taxon>
        <taxon>Embryophyta</taxon>
        <taxon>Tracheophyta</taxon>
        <taxon>Spermatophyta</taxon>
        <taxon>Magnoliopsida</taxon>
        <taxon>Liliopsida</taxon>
        <taxon>Poales</taxon>
        <taxon>Poaceae</taxon>
        <taxon>BOP clade</taxon>
        <taxon>Pooideae</taxon>
        <taxon>Triticodae</taxon>
        <taxon>Triticeae</taxon>
        <taxon>Triticinae</taxon>
        <taxon>Triticum</taxon>
    </lineage>
</organism>
<proteinExistence type="predicted"/>
<dbReference type="InterPro" id="IPR001650">
    <property type="entry name" value="Helicase_C-like"/>
</dbReference>
<evidence type="ECO:0000313" key="2">
    <source>
        <dbReference type="EnsemblPlants" id="TuG1812G0300005722.01.T01"/>
    </source>
</evidence>
<dbReference type="Pfam" id="PF00271">
    <property type="entry name" value="Helicase_C"/>
    <property type="match status" value="1"/>
</dbReference>
<dbReference type="InterPro" id="IPR027417">
    <property type="entry name" value="P-loop_NTPase"/>
</dbReference>
<dbReference type="Gene3D" id="3.40.50.300">
    <property type="entry name" value="P-loop containing nucleotide triphosphate hydrolases"/>
    <property type="match status" value="1"/>
</dbReference>
<dbReference type="Proteomes" id="UP000015106">
    <property type="component" value="Chromosome 3"/>
</dbReference>
<keyword evidence="3" id="KW-1185">Reference proteome</keyword>
<dbReference type="SUPFAM" id="SSF52540">
    <property type="entry name" value="P-loop containing nucleoside triphosphate hydrolases"/>
    <property type="match status" value="1"/>
</dbReference>
<reference evidence="2" key="2">
    <citation type="submission" date="2018-03" db="EMBL/GenBank/DDBJ databases">
        <title>The Triticum urartu genome reveals the dynamic nature of wheat genome evolution.</title>
        <authorList>
            <person name="Ling H."/>
            <person name="Ma B."/>
            <person name="Shi X."/>
            <person name="Liu H."/>
            <person name="Dong L."/>
            <person name="Sun H."/>
            <person name="Cao Y."/>
            <person name="Gao Q."/>
            <person name="Zheng S."/>
            <person name="Li Y."/>
            <person name="Yu Y."/>
            <person name="Du H."/>
            <person name="Qi M."/>
            <person name="Li Y."/>
            <person name="Yu H."/>
            <person name="Cui Y."/>
            <person name="Wang N."/>
            <person name="Chen C."/>
            <person name="Wu H."/>
            <person name="Zhao Y."/>
            <person name="Zhang J."/>
            <person name="Li Y."/>
            <person name="Zhou W."/>
            <person name="Zhang B."/>
            <person name="Hu W."/>
            <person name="Eijk M."/>
            <person name="Tang J."/>
            <person name="Witsenboer H."/>
            <person name="Zhao S."/>
            <person name="Li Z."/>
            <person name="Zhang A."/>
            <person name="Wang D."/>
            <person name="Liang C."/>
        </authorList>
    </citation>
    <scope>NUCLEOTIDE SEQUENCE [LARGE SCALE GENOMIC DNA]</scope>
    <source>
        <strain evidence="2">cv. G1812</strain>
    </source>
</reference>
<protein>
    <recommendedName>
        <fullName evidence="1">Helicase C-terminal domain-containing protein</fullName>
    </recommendedName>
</protein>
<dbReference type="Gramene" id="TuG1812G0300005722.01.T01">
    <property type="protein sequence ID" value="TuG1812G0300005722.01.T01"/>
    <property type="gene ID" value="TuG1812G0300005722.01"/>
</dbReference>
<reference evidence="2" key="3">
    <citation type="submission" date="2022-06" db="UniProtKB">
        <authorList>
            <consortium name="EnsemblPlants"/>
        </authorList>
    </citation>
    <scope>IDENTIFICATION</scope>
</reference>
<evidence type="ECO:0000259" key="1">
    <source>
        <dbReference type="Pfam" id="PF00271"/>
    </source>
</evidence>
<dbReference type="AlphaFoldDB" id="A0A8R7U1H2"/>
<accession>A0A8R7U1H2</accession>
<name>A0A8R7U1H2_TRIUA</name>